<keyword evidence="1" id="KW-1133">Transmembrane helix</keyword>
<feature type="transmembrane region" description="Helical" evidence="1">
    <location>
        <begin position="5"/>
        <end position="22"/>
    </location>
</feature>
<feature type="transmembrane region" description="Helical" evidence="1">
    <location>
        <begin position="42"/>
        <end position="61"/>
    </location>
</feature>
<keyword evidence="1" id="KW-0812">Transmembrane</keyword>
<evidence type="ECO:0000256" key="1">
    <source>
        <dbReference type="SAM" id="Phobius"/>
    </source>
</evidence>
<dbReference type="Proteomes" id="UP000271700">
    <property type="component" value="Unassembled WGS sequence"/>
</dbReference>
<accession>A0A497ZID9</accession>
<dbReference type="RefSeq" id="WP_010442727.1">
    <property type="nucleotide sequence ID" value="NZ_AEYW01000018.1"/>
</dbReference>
<evidence type="ECO:0000313" key="3">
    <source>
        <dbReference type="Proteomes" id="UP000271700"/>
    </source>
</evidence>
<organism evidence="2 3">
    <name type="scientific">Ruegeria conchae</name>
    <dbReference type="NCBI Taxonomy" id="981384"/>
    <lineage>
        <taxon>Bacteria</taxon>
        <taxon>Pseudomonadati</taxon>
        <taxon>Pseudomonadota</taxon>
        <taxon>Alphaproteobacteria</taxon>
        <taxon>Rhodobacterales</taxon>
        <taxon>Roseobacteraceae</taxon>
        <taxon>Ruegeria</taxon>
    </lineage>
</organism>
<protein>
    <recommendedName>
        <fullName evidence="4">Transmembrane protein</fullName>
    </recommendedName>
</protein>
<evidence type="ECO:0008006" key="4">
    <source>
        <dbReference type="Google" id="ProtNLM"/>
    </source>
</evidence>
<keyword evidence="3" id="KW-1185">Reference proteome</keyword>
<feature type="transmembrane region" description="Helical" evidence="1">
    <location>
        <begin position="82"/>
        <end position="99"/>
    </location>
</feature>
<dbReference type="OrthoDB" id="5195601at2"/>
<evidence type="ECO:0000313" key="2">
    <source>
        <dbReference type="EMBL" id="RLK08391.1"/>
    </source>
</evidence>
<dbReference type="EMBL" id="RCCT01000002">
    <property type="protein sequence ID" value="RLK08391.1"/>
    <property type="molecule type" value="Genomic_DNA"/>
</dbReference>
<proteinExistence type="predicted"/>
<comment type="caution">
    <text evidence="2">The sequence shown here is derived from an EMBL/GenBank/DDBJ whole genome shotgun (WGS) entry which is preliminary data.</text>
</comment>
<feature type="transmembrane region" description="Helical" evidence="1">
    <location>
        <begin position="111"/>
        <end position="133"/>
    </location>
</feature>
<gene>
    <name evidence="2" type="ORF">CLV75_2066</name>
</gene>
<name>A0A497ZID9_9RHOB</name>
<dbReference type="AlphaFoldDB" id="A0A497ZID9"/>
<keyword evidence="1" id="KW-0472">Membrane</keyword>
<dbReference type="STRING" id="981384.GCA_000192475_01095"/>
<sequence>MKTKIHAIAGGIGFVMILLFWTSTATSELFASHETVATVKALILKGMFILIPAMAIAGGSGMAMGRKRKDALTKAKKSRMPVIALNGLFILVPAAWFLAGKAAAGEFDSTFYTVQVIELIAGAANLTMMGLNIRDGLRMTGRIRRPR</sequence>
<reference evidence="2 3" key="1">
    <citation type="submission" date="2018-10" db="EMBL/GenBank/DDBJ databases">
        <title>Genomic Encyclopedia of Archaeal and Bacterial Type Strains, Phase II (KMG-II): from individual species to whole genera.</title>
        <authorList>
            <person name="Goeker M."/>
        </authorList>
    </citation>
    <scope>NUCLEOTIDE SEQUENCE [LARGE SCALE GENOMIC DNA]</scope>
    <source>
        <strain evidence="2 3">DSM 29317</strain>
    </source>
</reference>